<protein>
    <recommendedName>
        <fullName evidence="3">PE domain-containing protein</fullName>
    </recommendedName>
</protein>
<accession>A0A5Q0GWW6</accession>
<organism evidence="1 2">
    <name type="scientific">Saccharothrix syringae</name>
    <name type="common">Nocardiopsis syringae</name>
    <dbReference type="NCBI Taxonomy" id="103733"/>
    <lineage>
        <taxon>Bacteria</taxon>
        <taxon>Bacillati</taxon>
        <taxon>Actinomycetota</taxon>
        <taxon>Actinomycetes</taxon>
        <taxon>Pseudonocardiales</taxon>
        <taxon>Pseudonocardiaceae</taxon>
        <taxon>Saccharothrix</taxon>
    </lineage>
</organism>
<proteinExistence type="predicted"/>
<evidence type="ECO:0008006" key="3">
    <source>
        <dbReference type="Google" id="ProtNLM"/>
    </source>
</evidence>
<reference evidence="2" key="1">
    <citation type="journal article" date="2021" name="Curr. Microbiol.">
        <title>Complete genome of nocamycin-producing strain Saccharothrix syringae NRRL B-16468 reveals the biosynthetic potential for secondary metabolites.</title>
        <authorList>
            <person name="Mo X."/>
            <person name="Yang S."/>
        </authorList>
    </citation>
    <scope>NUCLEOTIDE SEQUENCE [LARGE SCALE GENOMIC DNA]</scope>
    <source>
        <strain evidence="2">ATCC 51364 / DSM 43886 / JCM 6844 / KCTC 9398 / NBRC 14523 / NRRL B-16468 / INA 2240</strain>
    </source>
</reference>
<dbReference type="EMBL" id="CP034550">
    <property type="protein sequence ID" value="QFZ18383.1"/>
    <property type="molecule type" value="Genomic_DNA"/>
</dbReference>
<dbReference type="RefSeq" id="WP_033430859.1">
    <property type="nucleotide sequence ID" value="NZ_CP034550.1"/>
</dbReference>
<dbReference type="AlphaFoldDB" id="A0A5Q0GWW6"/>
<keyword evidence="2" id="KW-1185">Reference proteome</keyword>
<evidence type="ECO:0000313" key="2">
    <source>
        <dbReference type="Proteomes" id="UP000325787"/>
    </source>
</evidence>
<gene>
    <name evidence="1" type="ORF">EKG83_13610</name>
</gene>
<dbReference type="KEGG" id="ssyi:EKG83_13610"/>
<dbReference type="OrthoDB" id="3697495at2"/>
<name>A0A5Q0GWW6_SACSY</name>
<evidence type="ECO:0000313" key="1">
    <source>
        <dbReference type="EMBL" id="QFZ18383.1"/>
    </source>
</evidence>
<dbReference type="Proteomes" id="UP000325787">
    <property type="component" value="Chromosome"/>
</dbReference>
<sequence length="111" mass="11724">MDAGGTGTGIVVGKENVLEIGAAFQAEARRLDELVGGLAERMVTRPALGDPASVDYAEELNQRLTLREDSYTARARGYVAELRGIARQCEASARAYGFTDDEIAAAFGKGG</sequence>